<dbReference type="RefSeq" id="XP_018824615.1">
    <property type="nucleotide sequence ID" value="XM_018969070.1"/>
</dbReference>
<dbReference type="SUPFAM" id="SSF52540">
    <property type="entry name" value="P-loop containing nucleoside triphosphate hydrolases"/>
    <property type="match status" value="1"/>
</dbReference>
<dbReference type="GO" id="GO:0006952">
    <property type="term" value="P:defense response"/>
    <property type="evidence" value="ECO:0007669"/>
    <property type="project" value="InterPro"/>
</dbReference>
<feature type="domain" description="Disease resistance protein winged helix" evidence="4">
    <location>
        <begin position="235"/>
        <end position="297"/>
    </location>
</feature>
<accession>A0A2I4EYZ0</accession>
<dbReference type="InterPro" id="IPR002182">
    <property type="entry name" value="NB-ARC"/>
</dbReference>
<keyword evidence="2" id="KW-0611">Plant defense</keyword>
<dbReference type="KEGG" id="jre:108994000"/>
<evidence type="ECO:0000259" key="4">
    <source>
        <dbReference type="Pfam" id="PF23559"/>
    </source>
</evidence>
<evidence type="ECO:0000256" key="2">
    <source>
        <dbReference type="ARBA" id="ARBA00022821"/>
    </source>
</evidence>
<dbReference type="PANTHER" id="PTHR23155:SF1195">
    <property type="entry name" value="DISEASE RESISTANCE PROTEIN RGA3"/>
    <property type="match status" value="1"/>
</dbReference>
<keyword evidence="5" id="KW-1185">Reference proteome</keyword>
<dbReference type="PANTHER" id="PTHR23155">
    <property type="entry name" value="DISEASE RESISTANCE PROTEIN RP"/>
    <property type="match status" value="1"/>
</dbReference>
<dbReference type="OrthoDB" id="1534087at2759"/>
<dbReference type="InterPro" id="IPR044974">
    <property type="entry name" value="Disease_R_plants"/>
</dbReference>
<dbReference type="InterPro" id="IPR027417">
    <property type="entry name" value="P-loop_NTPase"/>
</dbReference>
<dbReference type="Pfam" id="PF00931">
    <property type="entry name" value="NB-ARC"/>
    <property type="match status" value="1"/>
</dbReference>
<proteinExistence type="predicted"/>
<evidence type="ECO:0000259" key="3">
    <source>
        <dbReference type="Pfam" id="PF00931"/>
    </source>
</evidence>
<dbReference type="Gene3D" id="1.10.10.10">
    <property type="entry name" value="Winged helix-like DNA-binding domain superfamily/Winged helix DNA-binding domain"/>
    <property type="match status" value="1"/>
</dbReference>
<dbReference type="InterPro" id="IPR036388">
    <property type="entry name" value="WH-like_DNA-bd_sf"/>
</dbReference>
<dbReference type="Proteomes" id="UP000235220">
    <property type="component" value="Chromosome 13"/>
</dbReference>
<sequence>MDDVGKTTLARHVYTDDRISSYFKIKIWVFSGNNFDSNQILKEIALSHNNDHDVGFLSLDLLQTRVVDILARKKFLLVLDDIWINDDPEWQELENVLNGGDKGSRVLVTSRLSTVSKVMGAKAPYDLPCFDDDESCSLFEKVVFQEGSSTADAHEELEAYGKEIVRKCKGLHLPAKHIRGLLRGNVDVQEWSKIVKELDEESNSKSKSNTILPILILSYDRLSYNLKQCFKYCPLFPKAYVFDKNDLIKLWMAEDFIDHNDIYKTKGIVSRDFDDLLNRFFSECSSEDKTKFRMHDL</sequence>
<dbReference type="InterPro" id="IPR042197">
    <property type="entry name" value="Apaf_helical"/>
</dbReference>
<evidence type="ECO:0000256" key="1">
    <source>
        <dbReference type="ARBA" id="ARBA00022737"/>
    </source>
</evidence>
<dbReference type="AlphaFoldDB" id="A0A2I4EYZ0"/>
<name>A0A2I4EYZ0_JUGRE</name>
<dbReference type="InterPro" id="IPR058922">
    <property type="entry name" value="WHD_DRP"/>
</dbReference>
<organism evidence="5 6">
    <name type="scientific">Juglans regia</name>
    <name type="common">English walnut</name>
    <dbReference type="NCBI Taxonomy" id="51240"/>
    <lineage>
        <taxon>Eukaryota</taxon>
        <taxon>Viridiplantae</taxon>
        <taxon>Streptophyta</taxon>
        <taxon>Embryophyta</taxon>
        <taxon>Tracheophyta</taxon>
        <taxon>Spermatophyta</taxon>
        <taxon>Magnoliopsida</taxon>
        <taxon>eudicotyledons</taxon>
        <taxon>Gunneridae</taxon>
        <taxon>Pentapetalae</taxon>
        <taxon>rosids</taxon>
        <taxon>fabids</taxon>
        <taxon>Fagales</taxon>
        <taxon>Juglandaceae</taxon>
        <taxon>Juglans</taxon>
    </lineage>
</organism>
<dbReference type="GeneID" id="108994000"/>
<feature type="domain" description="NB-ARC" evidence="3">
    <location>
        <begin position="4"/>
        <end position="146"/>
    </location>
</feature>
<dbReference type="Gramene" id="Jr13_23010_p1">
    <property type="protein sequence ID" value="cds.Jr13_23010_p1"/>
    <property type="gene ID" value="Jr13_23010"/>
</dbReference>
<protein>
    <submittedName>
        <fullName evidence="6">Disease resistance protein RGA3</fullName>
    </submittedName>
</protein>
<dbReference type="GO" id="GO:0043531">
    <property type="term" value="F:ADP binding"/>
    <property type="evidence" value="ECO:0007669"/>
    <property type="project" value="InterPro"/>
</dbReference>
<reference evidence="6" key="1">
    <citation type="submission" date="2025-08" db="UniProtKB">
        <authorList>
            <consortium name="RefSeq"/>
        </authorList>
    </citation>
    <scope>IDENTIFICATION</scope>
    <source>
        <tissue evidence="6">Leaves</tissue>
    </source>
</reference>
<dbReference type="Pfam" id="PF23559">
    <property type="entry name" value="WHD_DRP"/>
    <property type="match status" value="1"/>
</dbReference>
<dbReference type="STRING" id="51240.A0A2I4EYZ0"/>
<evidence type="ECO:0000313" key="6">
    <source>
        <dbReference type="RefSeq" id="XP_018824615.1"/>
    </source>
</evidence>
<evidence type="ECO:0000313" key="5">
    <source>
        <dbReference type="Proteomes" id="UP000235220"/>
    </source>
</evidence>
<dbReference type="Gene3D" id="1.10.8.430">
    <property type="entry name" value="Helical domain of apoptotic protease-activating factors"/>
    <property type="match status" value="1"/>
</dbReference>
<dbReference type="Gene3D" id="3.40.50.300">
    <property type="entry name" value="P-loop containing nucleotide triphosphate hydrolases"/>
    <property type="match status" value="1"/>
</dbReference>
<gene>
    <name evidence="6" type="primary">LOC108994000</name>
</gene>
<keyword evidence="1" id="KW-0677">Repeat</keyword>